<accession>A0A133UGV4</accession>
<dbReference type="Proteomes" id="UP000070284">
    <property type="component" value="Unassembled WGS sequence"/>
</dbReference>
<reference evidence="1 2" key="1">
    <citation type="journal article" date="2016" name="Sci. Rep.">
        <title>Metabolic traits of an uncultured archaeal lineage -MSBL1- from brine pools of the Red Sea.</title>
        <authorList>
            <person name="Mwirichia R."/>
            <person name="Alam I."/>
            <person name="Rashid M."/>
            <person name="Vinu M."/>
            <person name="Ba-Alawi W."/>
            <person name="Anthony Kamau A."/>
            <person name="Kamanda Ngugi D."/>
            <person name="Goker M."/>
            <person name="Klenk H.P."/>
            <person name="Bajic V."/>
            <person name="Stingl U."/>
        </authorList>
    </citation>
    <scope>NUCLEOTIDE SEQUENCE [LARGE SCALE GENOMIC DNA]</scope>
    <source>
        <strain evidence="1">SCGC-AAA259E19</strain>
    </source>
</reference>
<organism evidence="1 2">
    <name type="scientific">candidate division MSBL1 archaeon SCGC-AAA259E19</name>
    <dbReference type="NCBI Taxonomy" id="1698264"/>
    <lineage>
        <taxon>Archaea</taxon>
        <taxon>Methanobacteriati</taxon>
        <taxon>Methanobacteriota</taxon>
        <taxon>candidate division MSBL1</taxon>
    </lineage>
</organism>
<keyword evidence="2" id="KW-1185">Reference proteome</keyword>
<evidence type="ECO:0000313" key="1">
    <source>
        <dbReference type="EMBL" id="KXA93424.1"/>
    </source>
</evidence>
<proteinExistence type="predicted"/>
<evidence type="ECO:0000313" key="2">
    <source>
        <dbReference type="Proteomes" id="UP000070284"/>
    </source>
</evidence>
<dbReference type="EMBL" id="LHXO01000110">
    <property type="protein sequence ID" value="KXA93424.1"/>
    <property type="molecule type" value="Genomic_DNA"/>
</dbReference>
<protein>
    <submittedName>
        <fullName evidence="1">Uncharacterized protein</fullName>
    </submittedName>
</protein>
<gene>
    <name evidence="1" type="ORF">AKJ65_06325</name>
</gene>
<sequence>MYESWGWNTEAELVSFYLENVDVKGKRRTGFLIMKPQQIRSVIWNSFYEKEEFKKEFGKNEFWITRAFTNNDRLTFIFLVPVDVLWERNLIDVIIKDTPVREHDKKLFVNSLGS</sequence>
<name>A0A133UGV4_9EURY</name>
<dbReference type="AlphaFoldDB" id="A0A133UGV4"/>
<comment type="caution">
    <text evidence="1">The sequence shown here is derived from an EMBL/GenBank/DDBJ whole genome shotgun (WGS) entry which is preliminary data.</text>
</comment>